<protein>
    <submittedName>
        <fullName evidence="2">Uncharacterized protein</fullName>
    </submittedName>
</protein>
<organism evidence="2 3">
    <name type="scientific">Drechmeria coniospora</name>
    <name type="common">Nematophagous fungus</name>
    <name type="synonym">Meria coniospora</name>
    <dbReference type="NCBI Taxonomy" id="98403"/>
    <lineage>
        <taxon>Eukaryota</taxon>
        <taxon>Fungi</taxon>
        <taxon>Dikarya</taxon>
        <taxon>Ascomycota</taxon>
        <taxon>Pezizomycotina</taxon>
        <taxon>Sordariomycetes</taxon>
        <taxon>Hypocreomycetidae</taxon>
        <taxon>Hypocreales</taxon>
        <taxon>Ophiocordycipitaceae</taxon>
        <taxon>Drechmeria</taxon>
    </lineage>
</organism>
<dbReference type="AlphaFoldDB" id="A0A151GDN2"/>
<comment type="caution">
    <text evidence="2">The sequence shown here is derived from an EMBL/GenBank/DDBJ whole genome shotgun (WGS) entry which is preliminary data.</text>
</comment>
<gene>
    <name evidence="2" type="ORF">DCS_07158</name>
</gene>
<sequence length="122" mass="13183">MEQIETQASDLRYLAQVPVALSDSASVSYGTPQPRPAQGSPDGSATFGDNSALASHSNKRKSIDDGPGSGQKQTRSKRNRVSFTLFLVPIRRRCCHPTTGRPWGHPANFRPHQPLACSVAVI</sequence>
<dbReference type="RefSeq" id="XP_040654548.1">
    <property type="nucleotide sequence ID" value="XM_040804444.1"/>
</dbReference>
<dbReference type="GeneID" id="63719801"/>
<dbReference type="STRING" id="98403.A0A151GDN2"/>
<dbReference type="Proteomes" id="UP000076580">
    <property type="component" value="Chromosome 03"/>
</dbReference>
<dbReference type="EMBL" id="LAYC01000003">
    <property type="protein sequence ID" value="KYK55196.1"/>
    <property type="molecule type" value="Genomic_DNA"/>
</dbReference>
<evidence type="ECO:0000313" key="2">
    <source>
        <dbReference type="EMBL" id="KYK55196.1"/>
    </source>
</evidence>
<reference evidence="2 3" key="1">
    <citation type="journal article" date="2016" name="Sci. Rep.">
        <title>Insights into Adaptations to a Near-Obligate Nematode Endoparasitic Lifestyle from the Finished Genome of Drechmeria coniospora.</title>
        <authorList>
            <person name="Zhang L."/>
            <person name="Zhou Z."/>
            <person name="Guo Q."/>
            <person name="Fokkens L."/>
            <person name="Miskei M."/>
            <person name="Pocsi I."/>
            <person name="Zhang W."/>
            <person name="Chen M."/>
            <person name="Wang L."/>
            <person name="Sun Y."/>
            <person name="Donzelli B.G."/>
            <person name="Gibson D.M."/>
            <person name="Nelson D.R."/>
            <person name="Luo J.G."/>
            <person name="Rep M."/>
            <person name="Liu H."/>
            <person name="Yang S."/>
            <person name="Wang J."/>
            <person name="Krasnoff S.B."/>
            <person name="Xu Y."/>
            <person name="Molnar I."/>
            <person name="Lin M."/>
        </authorList>
    </citation>
    <scope>NUCLEOTIDE SEQUENCE [LARGE SCALE GENOMIC DNA]</scope>
    <source>
        <strain evidence="2 3">ARSEF 6962</strain>
    </source>
</reference>
<proteinExistence type="predicted"/>
<evidence type="ECO:0000313" key="3">
    <source>
        <dbReference type="Proteomes" id="UP000076580"/>
    </source>
</evidence>
<evidence type="ECO:0000256" key="1">
    <source>
        <dbReference type="SAM" id="MobiDB-lite"/>
    </source>
</evidence>
<feature type="region of interest" description="Disordered" evidence="1">
    <location>
        <begin position="25"/>
        <end position="80"/>
    </location>
</feature>
<name>A0A151GDN2_DRECN</name>
<accession>A0A151GDN2</accession>
<keyword evidence="3" id="KW-1185">Reference proteome</keyword>
<dbReference type="InParanoid" id="A0A151GDN2"/>
<feature type="compositionally biased region" description="Polar residues" evidence="1">
    <location>
        <begin position="41"/>
        <end position="56"/>
    </location>
</feature>